<organism evidence="1 2">
    <name type="scientific">Pseudocercospora fuligena</name>
    <dbReference type="NCBI Taxonomy" id="685502"/>
    <lineage>
        <taxon>Eukaryota</taxon>
        <taxon>Fungi</taxon>
        <taxon>Dikarya</taxon>
        <taxon>Ascomycota</taxon>
        <taxon>Pezizomycotina</taxon>
        <taxon>Dothideomycetes</taxon>
        <taxon>Dothideomycetidae</taxon>
        <taxon>Mycosphaerellales</taxon>
        <taxon>Mycosphaerellaceae</taxon>
        <taxon>Pseudocercospora</taxon>
    </lineage>
</organism>
<comment type="caution">
    <text evidence="1">The sequence shown here is derived from an EMBL/GenBank/DDBJ whole genome shotgun (WGS) entry which is preliminary data.</text>
</comment>
<dbReference type="EMBL" id="JABCIY010000219">
    <property type="protein sequence ID" value="KAF7187950.1"/>
    <property type="molecule type" value="Genomic_DNA"/>
</dbReference>
<sequence length="69" mass="7830">MAAEEVELGYNYDLLDEATPGAWVHIQAKTVEVSGKKWIQASITSKAEPYERPEVYAYGQWQLVNTARK</sequence>
<dbReference type="OrthoDB" id="3632177at2759"/>
<dbReference type="Proteomes" id="UP000660729">
    <property type="component" value="Unassembled WGS sequence"/>
</dbReference>
<proteinExistence type="predicted"/>
<reference evidence="1" key="1">
    <citation type="submission" date="2020-04" db="EMBL/GenBank/DDBJ databases">
        <title>Draft genome resource of the tomato pathogen Pseudocercospora fuligena.</title>
        <authorList>
            <person name="Zaccaron A."/>
        </authorList>
    </citation>
    <scope>NUCLEOTIDE SEQUENCE</scope>
    <source>
        <strain evidence="1">PF001</strain>
    </source>
</reference>
<evidence type="ECO:0000313" key="2">
    <source>
        <dbReference type="Proteomes" id="UP000660729"/>
    </source>
</evidence>
<keyword evidence="2" id="KW-1185">Reference proteome</keyword>
<gene>
    <name evidence="1" type="ORF">HII31_10850</name>
</gene>
<evidence type="ECO:0000313" key="1">
    <source>
        <dbReference type="EMBL" id="KAF7187950.1"/>
    </source>
</evidence>
<protein>
    <submittedName>
        <fullName evidence="1">Uncharacterized protein</fullName>
    </submittedName>
</protein>
<name>A0A8H6R9T1_9PEZI</name>
<accession>A0A8H6R9T1</accession>
<dbReference type="AlphaFoldDB" id="A0A8H6R9T1"/>